<feature type="domain" description="Beta-lactamase-related" evidence="6">
    <location>
        <begin position="240"/>
        <end position="585"/>
    </location>
</feature>
<accession>A0A0K1P4W8</accession>
<protein>
    <submittedName>
        <fullName evidence="8">Transmembrane protein</fullName>
    </submittedName>
</protein>
<keyword evidence="3 5" id="KW-1133">Transmembrane helix</keyword>
<organism evidence="8 9">
    <name type="scientific">Spiroplasma turonicum</name>
    <dbReference type="NCBI Taxonomy" id="216946"/>
    <lineage>
        <taxon>Bacteria</taxon>
        <taxon>Bacillati</taxon>
        <taxon>Mycoplasmatota</taxon>
        <taxon>Mollicutes</taxon>
        <taxon>Entomoplasmatales</taxon>
        <taxon>Spiroplasmataceae</taxon>
        <taxon>Spiroplasma</taxon>
    </lineage>
</organism>
<feature type="transmembrane region" description="Helical" evidence="5">
    <location>
        <begin position="275"/>
        <end position="294"/>
    </location>
</feature>
<keyword evidence="9" id="KW-1185">Reference proteome</keyword>
<dbReference type="Proteomes" id="UP000067243">
    <property type="component" value="Chromosome"/>
</dbReference>
<dbReference type="OrthoDB" id="9770183at2"/>
<evidence type="ECO:0000313" key="8">
    <source>
        <dbReference type="EMBL" id="AKU79338.1"/>
    </source>
</evidence>
<evidence type="ECO:0000259" key="7">
    <source>
        <dbReference type="Pfam" id="PF06271"/>
    </source>
</evidence>
<feature type="domain" description="RDD" evidence="7">
    <location>
        <begin position="24"/>
        <end position="178"/>
    </location>
</feature>
<dbReference type="InterPro" id="IPR012338">
    <property type="entry name" value="Beta-lactam/transpept-like"/>
</dbReference>
<dbReference type="PATRIC" id="fig|216946.3.peg.90"/>
<name>A0A0K1P4W8_9MOLU</name>
<dbReference type="Pfam" id="PF00144">
    <property type="entry name" value="Beta-lactamase"/>
    <property type="match status" value="1"/>
</dbReference>
<comment type="subcellular location">
    <subcellularLocation>
        <location evidence="1">Membrane</location>
        <topology evidence="1">Multi-pass membrane protein</topology>
    </subcellularLocation>
</comment>
<evidence type="ECO:0000256" key="2">
    <source>
        <dbReference type="ARBA" id="ARBA00022692"/>
    </source>
</evidence>
<gene>
    <name evidence="8" type="ORF">STURON_0092</name>
</gene>
<dbReference type="InterPro" id="IPR010432">
    <property type="entry name" value="RDD"/>
</dbReference>
<evidence type="ECO:0000256" key="3">
    <source>
        <dbReference type="ARBA" id="ARBA00022989"/>
    </source>
</evidence>
<evidence type="ECO:0000259" key="6">
    <source>
        <dbReference type="Pfam" id="PF00144"/>
    </source>
</evidence>
<dbReference type="SUPFAM" id="SSF56601">
    <property type="entry name" value="beta-lactamase/transpeptidase-like"/>
    <property type="match status" value="1"/>
</dbReference>
<evidence type="ECO:0000256" key="1">
    <source>
        <dbReference type="ARBA" id="ARBA00004141"/>
    </source>
</evidence>
<dbReference type="Pfam" id="PF06271">
    <property type="entry name" value="RDD"/>
    <property type="match status" value="1"/>
</dbReference>
<dbReference type="InterPro" id="IPR001466">
    <property type="entry name" value="Beta-lactam-related"/>
</dbReference>
<proteinExistence type="predicted"/>
<dbReference type="PANTHER" id="PTHR43283">
    <property type="entry name" value="BETA-LACTAMASE-RELATED"/>
    <property type="match status" value="1"/>
</dbReference>
<keyword evidence="2 5" id="KW-0812">Transmembrane</keyword>
<feature type="transmembrane region" description="Helical" evidence="5">
    <location>
        <begin position="20"/>
        <end position="45"/>
    </location>
</feature>
<dbReference type="PANTHER" id="PTHR43283:SF3">
    <property type="entry name" value="BETA-LACTAMASE FAMILY PROTEIN (AFU_ORTHOLOGUE AFUA_5G07500)"/>
    <property type="match status" value="1"/>
</dbReference>
<reference evidence="8 9" key="1">
    <citation type="journal article" date="2015" name="Genome Announc.">
        <title>Complete Genome Sequence of Spiroplasma turonicum Strain Tab4cT, a Parasite of a Horse Fly, Haematopota sp. (Diptera: Tabanidae).</title>
        <authorList>
            <person name="Davis R.E."/>
            <person name="Shao J."/>
            <person name="Zhao Y."/>
            <person name="Gasparich G.E."/>
            <person name="Gaynor B.J."/>
            <person name="Donofrio N."/>
        </authorList>
    </citation>
    <scope>NUCLEOTIDE SEQUENCE [LARGE SCALE GENOMIC DNA]</scope>
    <source>
        <strain evidence="8 9">Tab4c</strain>
    </source>
</reference>
<dbReference type="InterPro" id="IPR050789">
    <property type="entry name" value="Diverse_Enzym_Activities"/>
</dbReference>
<dbReference type="KEGG" id="stur:STURON_0092"/>
<dbReference type="AlphaFoldDB" id="A0A0K1P4W8"/>
<sequence>MKSTKKSIYQYEITFKDPSVFLLLIARLIDLLIASLPMIIFYIFYKINDLKSALIVFSIYHLIIFFYFVMIPYFSSGNTVGKWIFNLRLKLDNKNKYFSKLLLREFYYLYIPFIVQILANIISIVIFKYYNPGENDSKLNGWTLSIIVRNIGNIFLSVWFFYIAITVYLNKNNRSAIDSRLGINVKLLSKKLIINNKNDKKIIEVNHPGVFNMEDVLKKDLDNFSNINSLINSWVDSSFINGAVLIIKKNNKVVLDKQYGYNDTFNKVKMKRDQIFRGYSITKILTAIATLMLVEKNLLSLEDDVSIYLPHFKKLKVIDNGIIKPITNKIKIKNLLTMTSGLAYGGKKTHTEKETEKLLIKLRNKDLTYDEFIEELSTIPLEFEPGTNWKYGISYDVLSAIIEKVSKQSFRDFVKQSILDKLNMQDTDFYIKDKDREALVYKLITENENNKLEELKNFNFLLQDLYNQPIISMGGSGLFTTCPDYLNFLSFLLTGKDNQGQTIISNKMLALMRSDQVLSLKKYLYMNINDDYSYGYGVRVRLNNSIEPLTTIGQFGWDGLLGSSCIIDPKNEVILCFMTSVKQNNDTIVRELQKSLYEDLKKA</sequence>
<feature type="transmembrane region" description="Helical" evidence="5">
    <location>
        <begin position="57"/>
        <end position="85"/>
    </location>
</feature>
<feature type="transmembrane region" description="Helical" evidence="5">
    <location>
        <begin position="106"/>
        <end position="130"/>
    </location>
</feature>
<keyword evidence="4 5" id="KW-0472">Membrane</keyword>
<feature type="transmembrane region" description="Helical" evidence="5">
    <location>
        <begin position="150"/>
        <end position="170"/>
    </location>
</feature>
<dbReference type="RefSeq" id="WP_082236152.1">
    <property type="nucleotide sequence ID" value="NZ_CP012328.1"/>
</dbReference>
<evidence type="ECO:0000313" key="9">
    <source>
        <dbReference type="Proteomes" id="UP000067243"/>
    </source>
</evidence>
<evidence type="ECO:0000256" key="5">
    <source>
        <dbReference type="SAM" id="Phobius"/>
    </source>
</evidence>
<dbReference type="Gene3D" id="3.40.710.10">
    <property type="entry name" value="DD-peptidase/beta-lactamase superfamily"/>
    <property type="match status" value="1"/>
</dbReference>
<evidence type="ECO:0000256" key="4">
    <source>
        <dbReference type="ARBA" id="ARBA00023136"/>
    </source>
</evidence>
<dbReference type="GO" id="GO:0016020">
    <property type="term" value="C:membrane"/>
    <property type="evidence" value="ECO:0007669"/>
    <property type="project" value="UniProtKB-SubCell"/>
</dbReference>
<dbReference type="STRING" id="216946.STURO_v1c00900"/>
<dbReference type="EMBL" id="CP012328">
    <property type="protein sequence ID" value="AKU79338.1"/>
    <property type="molecule type" value="Genomic_DNA"/>
</dbReference>